<dbReference type="STRING" id="103621.GCA_001067145_02078"/>
<sequence length="182" mass="19637">MTATYDSFEAYNAANKGARITPRGDLFELYIPRTTIEDAELMSRARQVDPEPKVDLTVTFPGEFMASSGRMLRFEDNVAIWDDNLLEEIGDIMVAGVATASPSVSSPSVASEEPIEAAPTTVAEDLDAPPPVAVRAQEETSSAGSPWLWMVVGVVVILAGAGGTWWWRAHQGQRGQQTVSPN</sequence>
<feature type="compositionally biased region" description="Low complexity" evidence="1">
    <location>
        <begin position="102"/>
        <end position="119"/>
    </location>
</feature>
<name>C0W5I6_9ACTO</name>
<accession>C0W5I6</accession>
<feature type="transmembrane region" description="Helical" evidence="2">
    <location>
        <begin position="147"/>
        <end position="167"/>
    </location>
</feature>
<evidence type="ECO:0000313" key="4">
    <source>
        <dbReference type="Proteomes" id="UP000004778"/>
    </source>
</evidence>
<proteinExistence type="predicted"/>
<keyword evidence="2" id="KW-1133">Transmembrane helix</keyword>
<dbReference type="AlphaFoldDB" id="C0W5I6"/>
<dbReference type="EMBL" id="ACFH01000084">
    <property type="protein sequence ID" value="EEH66011.1"/>
    <property type="molecule type" value="Genomic_DNA"/>
</dbReference>
<dbReference type="HOGENOM" id="CLU_1479097_0_0_11"/>
<dbReference type="Proteomes" id="UP000004778">
    <property type="component" value="Unassembled WGS sequence"/>
</dbReference>
<dbReference type="RefSeq" id="WP_006548094.1">
    <property type="nucleotide sequence ID" value="NZ_DS999574.1"/>
</dbReference>
<comment type="caution">
    <text evidence="3">The sequence shown here is derived from an EMBL/GenBank/DDBJ whole genome shotgun (WGS) entry which is preliminary data.</text>
</comment>
<evidence type="ECO:0000256" key="2">
    <source>
        <dbReference type="SAM" id="Phobius"/>
    </source>
</evidence>
<keyword evidence="2" id="KW-0472">Membrane</keyword>
<keyword evidence="2" id="KW-0812">Transmembrane</keyword>
<keyword evidence="4" id="KW-1185">Reference proteome</keyword>
<evidence type="ECO:0000313" key="3">
    <source>
        <dbReference type="EMBL" id="EEH66011.1"/>
    </source>
</evidence>
<protein>
    <submittedName>
        <fullName evidence="3">Uncharacterized protein</fullName>
    </submittedName>
</protein>
<reference evidence="3 4" key="1">
    <citation type="submission" date="2009-01" db="EMBL/GenBank/DDBJ databases">
        <authorList>
            <person name="Qin X."/>
            <person name="Bachman B."/>
            <person name="Battles P."/>
            <person name="Bell A."/>
            <person name="Bess C."/>
            <person name="Bickham C."/>
            <person name="Chaboub L."/>
            <person name="Chen D."/>
            <person name="Coyle M."/>
            <person name="Deiros D.R."/>
            <person name="Dinh H."/>
            <person name="Forbes L."/>
            <person name="Fowler G."/>
            <person name="Francisco L."/>
            <person name="Fu Q."/>
            <person name="Gubbala S."/>
            <person name="Hale W."/>
            <person name="Han Y."/>
            <person name="Hemphill L."/>
            <person name="Highlander S.K."/>
            <person name="Hirani K."/>
            <person name="Hogues M."/>
            <person name="Jackson L."/>
            <person name="Jakkamsetti A."/>
            <person name="Javaid M."/>
            <person name="Jiang H."/>
            <person name="Korchina V."/>
            <person name="Kovar C."/>
            <person name="Lara F."/>
            <person name="Lee S."/>
            <person name="Mata R."/>
            <person name="Mathew T."/>
            <person name="Moen C."/>
            <person name="Morales K."/>
            <person name="Munidasa M."/>
            <person name="Nazareth L."/>
            <person name="Ngo R."/>
            <person name="Nguyen L."/>
            <person name="Okwuonu G."/>
            <person name="Ongeri F."/>
            <person name="Patil S."/>
            <person name="Petrosino J."/>
            <person name="Pham C."/>
            <person name="Pham P."/>
            <person name="Pu L.-L."/>
            <person name="Puazo M."/>
            <person name="Raj R."/>
            <person name="Reid J."/>
            <person name="Rouhana J."/>
            <person name="Saada N."/>
            <person name="Shang Y."/>
            <person name="Simmons D."/>
            <person name="Thornton R."/>
            <person name="Warren J."/>
            <person name="Weissenberger G."/>
            <person name="Zhang J."/>
            <person name="Zhang L."/>
            <person name="Zhou C."/>
            <person name="Zhu D."/>
            <person name="Muzny D."/>
            <person name="Worley K."/>
            <person name="Gibbs R."/>
        </authorList>
    </citation>
    <scope>NUCLEOTIDE SEQUENCE [LARGE SCALE GENOMIC DNA]</scope>
    <source>
        <strain evidence="3 4">DSM 15434</strain>
    </source>
</reference>
<evidence type="ECO:0000256" key="1">
    <source>
        <dbReference type="SAM" id="MobiDB-lite"/>
    </source>
</evidence>
<feature type="region of interest" description="Disordered" evidence="1">
    <location>
        <begin position="102"/>
        <end position="128"/>
    </location>
</feature>
<gene>
    <name evidence="3" type="ORF">HMPREF0058_1130</name>
</gene>
<organism evidence="3 4">
    <name type="scientific">Actinomyces urogenitalis DSM 15434</name>
    <dbReference type="NCBI Taxonomy" id="525246"/>
    <lineage>
        <taxon>Bacteria</taxon>
        <taxon>Bacillati</taxon>
        <taxon>Actinomycetota</taxon>
        <taxon>Actinomycetes</taxon>
        <taxon>Actinomycetales</taxon>
        <taxon>Actinomycetaceae</taxon>
        <taxon>Actinomyces</taxon>
    </lineage>
</organism>